<protein>
    <submittedName>
        <fullName evidence="1">Uncharacterized protein</fullName>
    </submittedName>
</protein>
<keyword evidence="2" id="KW-1185">Reference proteome</keyword>
<dbReference type="RefSeq" id="WP_009134894.1">
    <property type="nucleotide sequence ID" value="NZ_CP102250.1"/>
</dbReference>
<name>G5H902_9BACT</name>
<dbReference type="EMBL" id="ADLD01000013">
    <property type="protein sequence ID" value="EHB92039.1"/>
    <property type="molecule type" value="Genomic_DNA"/>
</dbReference>
<dbReference type="HOGENOM" id="CLU_2748793_0_0_10"/>
<reference evidence="1 2" key="1">
    <citation type="submission" date="2011-08" db="EMBL/GenBank/DDBJ databases">
        <title>The Genome Sequence of Alistipes indistinctus YIT 12060.</title>
        <authorList>
            <consortium name="The Broad Institute Genome Sequencing Platform"/>
            <person name="Earl A."/>
            <person name="Ward D."/>
            <person name="Feldgarden M."/>
            <person name="Gevers D."/>
            <person name="Morotomi M."/>
            <person name="Young S.K."/>
            <person name="Zeng Q."/>
            <person name="Gargeya S."/>
            <person name="Fitzgerald M."/>
            <person name="Haas B."/>
            <person name="Abouelleil A."/>
            <person name="Alvarado L."/>
            <person name="Arachchi H.M."/>
            <person name="Berlin A."/>
            <person name="Brown A."/>
            <person name="Chapman S.B."/>
            <person name="Chen Z."/>
            <person name="Dunbar C."/>
            <person name="Freedman E."/>
            <person name="Gearin G."/>
            <person name="Gellesch M."/>
            <person name="Goldberg J."/>
            <person name="Griggs A."/>
            <person name="Gujja S."/>
            <person name="Heiman D."/>
            <person name="Howarth C."/>
            <person name="Larson L."/>
            <person name="Lui A."/>
            <person name="MacDonald P.J.P."/>
            <person name="Montmayeur A."/>
            <person name="Murphy C."/>
            <person name="Neiman D."/>
            <person name="Pearson M."/>
            <person name="Priest M."/>
            <person name="Roberts A."/>
            <person name="Saif S."/>
            <person name="Shea T."/>
            <person name="Shenoy N."/>
            <person name="Sisk P."/>
            <person name="Stolte C."/>
            <person name="Sykes S."/>
            <person name="Wortman J."/>
            <person name="Nusbaum C."/>
            <person name="Birren B."/>
        </authorList>
    </citation>
    <scope>NUCLEOTIDE SEQUENCE [LARGE SCALE GENOMIC DNA]</scope>
    <source>
        <strain evidence="1 2">YIT 12060</strain>
    </source>
</reference>
<dbReference type="STRING" id="742725.HMPREF9450_02088"/>
<dbReference type="Proteomes" id="UP000006008">
    <property type="component" value="Unassembled WGS sequence"/>
</dbReference>
<sequence length="70" mass="7920">MKNYLIGGIWQGPPKGVSVETWLNEVVAYSGLDANLQPTGIIRRIQKIERIRKNGRGRGITMDKLKQNEL</sequence>
<proteinExistence type="predicted"/>
<organism evidence="1 2">
    <name type="scientific">Alistipes indistinctus YIT 12060</name>
    <dbReference type="NCBI Taxonomy" id="742725"/>
    <lineage>
        <taxon>Bacteria</taxon>
        <taxon>Pseudomonadati</taxon>
        <taxon>Bacteroidota</taxon>
        <taxon>Bacteroidia</taxon>
        <taxon>Bacteroidales</taxon>
        <taxon>Rikenellaceae</taxon>
        <taxon>Alistipes</taxon>
    </lineage>
</organism>
<accession>G5H902</accession>
<comment type="caution">
    <text evidence="1">The sequence shown here is derived from an EMBL/GenBank/DDBJ whole genome shotgun (WGS) entry which is preliminary data.</text>
</comment>
<evidence type="ECO:0000313" key="1">
    <source>
        <dbReference type="EMBL" id="EHB92039.1"/>
    </source>
</evidence>
<dbReference type="AlphaFoldDB" id="G5H902"/>
<gene>
    <name evidence="1" type="ORF">HMPREF9450_02088</name>
</gene>
<dbReference type="GeneID" id="92814890"/>
<evidence type="ECO:0000313" key="2">
    <source>
        <dbReference type="Proteomes" id="UP000006008"/>
    </source>
</evidence>